<dbReference type="Proteomes" id="UP000271098">
    <property type="component" value="Unassembled WGS sequence"/>
</dbReference>
<name>A0A183DH02_9BILA</name>
<evidence type="ECO:0000313" key="2">
    <source>
        <dbReference type="EMBL" id="VDK60394.1"/>
    </source>
</evidence>
<dbReference type="WBParaSite" id="GPUH_0000800201-mRNA-1">
    <property type="protein sequence ID" value="GPUH_0000800201-mRNA-1"/>
    <property type="gene ID" value="GPUH_0000800201"/>
</dbReference>
<evidence type="ECO:0000259" key="1">
    <source>
        <dbReference type="SMART" id="SM01201"/>
    </source>
</evidence>
<sequence>MCYQKDECYRGMFCGRLRAITLKWPSHDEKKEKEEQIPAVVHLRAWFGKVADRSHWDKVVEPGVVQYFAEVFENQRRRVGNHWEETSGRKGHIHRGEPYARSDETGIIRMTESDVRLSNGWSYKGPWKIMFCHDMWVGPDAGHPQYEDEIFEMQEKQDDRWKYLYYTDATGNAIEHARGRSAPPGWQWVGDWTIDLFCAGDAEGWSYSSDAANFASDEAVIDYRERFTPFVDLT</sequence>
<reference evidence="2 3" key="2">
    <citation type="submission" date="2018-11" db="EMBL/GenBank/DDBJ databases">
        <authorList>
            <consortium name="Pathogen Informatics"/>
        </authorList>
    </citation>
    <scope>NUCLEOTIDE SEQUENCE [LARGE SCALE GENOMIC DNA]</scope>
</reference>
<evidence type="ECO:0000313" key="3">
    <source>
        <dbReference type="Proteomes" id="UP000271098"/>
    </source>
</evidence>
<evidence type="ECO:0000313" key="4">
    <source>
        <dbReference type="WBParaSite" id="GPUH_0000800201-mRNA-1"/>
    </source>
</evidence>
<keyword evidence="3" id="KW-1185">Reference proteome</keyword>
<dbReference type="SMART" id="SM01201">
    <property type="entry name" value="FerB"/>
    <property type="match status" value="1"/>
</dbReference>
<dbReference type="EMBL" id="UYRT01022124">
    <property type="protein sequence ID" value="VDK60394.1"/>
    <property type="molecule type" value="Genomic_DNA"/>
</dbReference>
<organism evidence="4">
    <name type="scientific">Gongylonema pulchrum</name>
    <dbReference type="NCBI Taxonomy" id="637853"/>
    <lineage>
        <taxon>Eukaryota</taxon>
        <taxon>Metazoa</taxon>
        <taxon>Ecdysozoa</taxon>
        <taxon>Nematoda</taxon>
        <taxon>Chromadorea</taxon>
        <taxon>Rhabditida</taxon>
        <taxon>Spirurina</taxon>
        <taxon>Spiruromorpha</taxon>
        <taxon>Spiruroidea</taxon>
        <taxon>Gongylonematidae</taxon>
        <taxon>Gongylonema</taxon>
    </lineage>
</organism>
<dbReference type="OrthoDB" id="270970at2759"/>
<dbReference type="AlphaFoldDB" id="A0A183DH02"/>
<dbReference type="InterPro" id="IPR012561">
    <property type="entry name" value="Ferlin_B-domain"/>
</dbReference>
<proteinExistence type="predicted"/>
<gene>
    <name evidence="2" type="ORF">GPUH_LOCUS7994</name>
</gene>
<dbReference type="Pfam" id="PF08150">
    <property type="entry name" value="FerB"/>
    <property type="match status" value="1"/>
</dbReference>
<protein>
    <submittedName>
        <fullName evidence="4">FerB domain-containing protein</fullName>
    </submittedName>
</protein>
<reference evidence="4" key="1">
    <citation type="submission" date="2016-06" db="UniProtKB">
        <authorList>
            <consortium name="WormBaseParasite"/>
        </authorList>
    </citation>
    <scope>IDENTIFICATION</scope>
</reference>
<dbReference type="GO" id="GO:0016020">
    <property type="term" value="C:membrane"/>
    <property type="evidence" value="ECO:0007669"/>
    <property type="project" value="InterPro"/>
</dbReference>
<feature type="domain" description="Ferlin B-domain" evidence="1">
    <location>
        <begin position="3"/>
        <end position="49"/>
    </location>
</feature>
<accession>A0A183DH02</accession>